<gene>
    <name evidence="2" type="ORF">H9747_05815</name>
</gene>
<name>A0A9D1TF61_9FIRM</name>
<protein>
    <submittedName>
        <fullName evidence="2">PcfB family protein</fullName>
    </submittedName>
</protein>
<proteinExistence type="predicted"/>
<evidence type="ECO:0000313" key="3">
    <source>
        <dbReference type="Proteomes" id="UP000886814"/>
    </source>
</evidence>
<dbReference type="InterPro" id="IPR024234">
    <property type="entry name" value="DUF3801"/>
</dbReference>
<reference evidence="2" key="1">
    <citation type="journal article" date="2021" name="PeerJ">
        <title>Extensive microbial diversity within the chicken gut microbiome revealed by metagenomics and culture.</title>
        <authorList>
            <person name="Gilroy R."/>
            <person name="Ravi A."/>
            <person name="Getino M."/>
            <person name="Pursley I."/>
            <person name="Horton D.L."/>
            <person name="Alikhan N.F."/>
            <person name="Baker D."/>
            <person name="Gharbi K."/>
            <person name="Hall N."/>
            <person name="Watson M."/>
            <person name="Adriaenssens E.M."/>
            <person name="Foster-Nyarko E."/>
            <person name="Jarju S."/>
            <person name="Secka A."/>
            <person name="Antonio M."/>
            <person name="Oren A."/>
            <person name="Chaudhuri R.R."/>
            <person name="La Ragione R."/>
            <person name="Hildebrand F."/>
            <person name="Pallen M.J."/>
        </authorList>
    </citation>
    <scope>NUCLEOTIDE SEQUENCE</scope>
    <source>
        <strain evidence="2">CHK195-9823</strain>
    </source>
</reference>
<feature type="region of interest" description="Disordered" evidence="1">
    <location>
        <begin position="328"/>
        <end position="393"/>
    </location>
</feature>
<dbReference type="Proteomes" id="UP000886814">
    <property type="component" value="Unassembled WGS sequence"/>
</dbReference>
<reference evidence="2" key="2">
    <citation type="submission" date="2021-04" db="EMBL/GenBank/DDBJ databases">
        <authorList>
            <person name="Gilroy R."/>
        </authorList>
    </citation>
    <scope>NUCLEOTIDE SEQUENCE</scope>
    <source>
        <strain evidence="2">CHK195-9823</strain>
    </source>
</reference>
<feature type="compositionally biased region" description="Basic and acidic residues" evidence="1">
    <location>
        <begin position="349"/>
        <end position="362"/>
    </location>
</feature>
<comment type="caution">
    <text evidence="2">The sequence shown here is derived from an EMBL/GenBank/DDBJ whole genome shotgun (WGS) entry which is preliminary data.</text>
</comment>
<evidence type="ECO:0000313" key="2">
    <source>
        <dbReference type="EMBL" id="HIV38504.1"/>
    </source>
</evidence>
<dbReference type="Pfam" id="PF12687">
    <property type="entry name" value="DUF3801"/>
    <property type="match status" value="1"/>
</dbReference>
<evidence type="ECO:0000256" key="1">
    <source>
        <dbReference type="SAM" id="MobiDB-lite"/>
    </source>
</evidence>
<dbReference type="AlphaFoldDB" id="A0A9D1TF61"/>
<organism evidence="2 3">
    <name type="scientific">Candidatus Blautia stercorigallinarum</name>
    <dbReference type="NCBI Taxonomy" id="2838501"/>
    <lineage>
        <taxon>Bacteria</taxon>
        <taxon>Bacillati</taxon>
        <taxon>Bacillota</taxon>
        <taxon>Clostridia</taxon>
        <taxon>Lachnospirales</taxon>
        <taxon>Lachnospiraceae</taxon>
        <taxon>Blautia</taxon>
    </lineage>
</organism>
<sequence length="393" mass="45518">MSELQDAAQIIRVTFEGTEILMKLGKANIDFVKGVCAVFINMLRQEKLAGKTSVKKLLKSGGDLQVYKFETKDLSLVKKLADQYGILYAVLPDLNKSDGMSEILFHSQAAPRIKSIMEQVQNSKIESLDDYYTNAEPEEMEKMVQEAEKKSGIPKENEYRVAAEEIAKNPGIKISDVRSRLNMTWMEIWPIVKHMEGNGLAEIGKDGTVKMNMDMEQFREFTDSQQWQAWFGKQEAGQRSGADSSISAEKLEEIKRIQKLSKDNPKVNGITIDRKMVVEETEKSIKTRIPYKSDEFIWLRKSEIAWINDDKTILANLEKEKTYQVVDRDNKPVRRPSGQQLYEQSYDPVNREQIRRQQENQRKRQRQRKKKQYQQTQRSLEAARRKLNGRGGR</sequence>
<accession>A0A9D1TF61</accession>
<dbReference type="EMBL" id="DXIQ01000034">
    <property type="protein sequence ID" value="HIV38504.1"/>
    <property type="molecule type" value="Genomic_DNA"/>
</dbReference>
<feature type="compositionally biased region" description="Basic residues" evidence="1">
    <location>
        <begin position="363"/>
        <end position="372"/>
    </location>
</feature>